<dbReference type="EMBL" id="OW240916">
    <property type="protein sequence ID" value="CAH2297235.1"/>
    <property type="molecule type" value="Genomic_DNA"/>
</dbReference>
<dbReference type="SUPFAM" id="SSF81321">
    <property type="entry name" value="Family A G protein-coupled receptor-like"/>
    <property type="match status" value="1"/>
</dbReference>
<dbReference type="GO" id="GO:0015057">
    <property type="term" value="F:thrombin-activated receptor activity"/>
    <property type="evidence" value="ECO:0007669"/>
    <property type="project" value="InterPro"/>
</dbReference>
<dbReference type="PRINTS" id="PR01428">
    <property type="entry name" value="PROTEASEAR"/>
</dbReference>
<reference evidence="21" key="1">
    <citation type="submission" date="2022-03" db="EMBL/GenBank/DDBJ databases">
        <authorList>
            <person name="Alioto T."/>
            <person name="Alioto T."/>
            <person name="Gomez Garrido J."/>
        </authorList>
    </citation>
    <scope>NUCLEOTIDE SEQUENCE</scope>
</reference>
<keyword evidence="11 16" id="KW-1015">Disulfide bond</keyword>
<keyword evidence="22" id="KW-1185">Reference proteome</keyword>
<dbReference type="PROSITE" id="PS00237">
    <property type="entry name" value="G_PROTEIN_RECEP_F1_1"/>
    <property type="match status" value="1"/>
</dbReference>
<dbReference type="AlphaFoldDB" id="A0AAD1W7R6"/>
<feature type="signal peptide" evidence="19">
    <location>
        <begin position="1"/>
        <end position="20"/>
    </location>
</feature>
<proteinExistence type="inferred from homology"/>
<evidence type="ECO:0000256" key="15">
    <source>
        <dbReference type="ARBA" id="ARBA00031780"/>
    </source>
</evidence>
<feature type="transmembrane region" description="Helical" evidence="18">
    <location>
        <begin position="197"/>
        <end position="219"/>
    </location>
</feature>
<feature type="domain" description="G-protein coupled receptors family 1 profile" evidence="20">
    <location>
        <begin position="175"/>
        <end position="419"/>
    </location>
</feature>
<evidence type="ECO:0000256" key="5">
    <source>
        <dbReference type="ARBA" id="ARBA00022696"/>
    </source>
</evidence>
<keyword evidence="4 17" id="KW-0812">Transmembrane</keyword>
<evidence type="ECO:0000313" key="22">
    <source>
        <dbReference type="Proteomes" id="UP001295444"/>
    </source>
</evidence>
<dbReference type="PRINTS" id="PR00237">
    <property type="entry name" value="GPCRRHODOPSN"/>
</dbReference>
<feature type="transmembrane region" description="Helical" evidence="18">
    <location>
        <begin position="276"/>
        <end position="295"/>
    </location>
</feature>
<evidence type="ECO:0000256" key="13">
    <source>
        <dbReference type="ARBA" id="ARBA00023180"/>
    </source>
</evidence>
<dbReference type="InterPro" id="IPR000935">
    <property type="entry name" value="Thrmbn_rcpt"/>
</dbReference>
<evidence type="ECO:0000259" key="20">
    <source>
        <dbReference type="PROSITE" id="PS50262"/>
    </source>
</evidence>
<evidence type="ECO:0000256" key="7">
    <source>
        <dbReference type="ARBA" id="ARBA00022989"/>
    </source>
</evidence>
<gene>
    <name evidence="21" type="ORF">PECUL_23A055279</name>
</gene>
<evidence type="ECO:0000256" key="11">
    <source>
        <dbReference type="ARBA" id="ARBA00023157"/>
    </source>
</evidence>
<evidence type="ECO:0000256" key="18">
    <source>
        <dbReference type="SAM" id="Phobius"/>
    </source>
</evidence>
<dbReference type="GO" id="GO:0005886">
    <property type="term" value="C:plasma membrane"/>
    <property type="evidence" value="ECO:0007669"/>
    <property type="project" value="UniProtKB-SubCell"/>
</dbReference>
<evidence type="ECO:0000256" key="8">
    <source>
        <dbReference type="ARBA" id="ARBA00023040"/>
    </source>
</evidence>
<feature type="transmembrane region" description="Helical" evidence="18">
    <location>
        <begin position="164"/>
        <end position="185"/>
    </location>
</feature>
<dbReference type="PROSITE" id="PS50262">
    <property type="entry name" value="G_PROTEIN_RECEP_F1_2"/>
    <property type="match status" value="1"/>
</dbReference>
<dbReference type="InterPro" id="IPR000276">
    <property type="entry name" value="GPCR_Rhodpsn"/>
</dbReference>
<evidence type="ECO:0000313" key="21">
    <source>
        <dbReference type="EMBL" id="CAH2297235.1"/>
    </source>
</evidence>
<dbReference type="PRINTS" id="PR00908">
    <property type="entry name" value="THROMBINR"/>
</dbReference>
<keyword evidence="9" id="KW-0094">Blood coagulation</keyword>
<keyword evidence="6 19" id="KW-0732">Signal</keyword>
<keyword evidence="14 17" id="KW-0807">Transducer</keyword>
<feature type="transmembrane region" description="Helical" evidence="18">
    <location>
        <begin position="398"/>
        <end position="422"/>
    </location>
</feature>
<feature type="transmembrane region" description="Helical" evidence="18">
    <location>
        <begin position="239"/>
        <end position="264"/>
    </location>
</feature>
<evidence type="ECO:0000256" key="2">
    <source>
        <dbReference type="ARBA" id="ARBA00019705"/>
    </source>
</evidence>
<evidence type="ECO:0000256" key="4">
    <source>
        <dbReference type="ARBA" id="ARBA00022692"/>
    </source>
</evidence>
<feature type="disulfide bond" evidence="16">
    <location>
        <begin position="231"/>
        <end position="310"/>
    </location>
</feature>
<protein>
    <recommendedName>
        <fullName evidence="2">Proteinase-activated receptor 1</fullName>
    </recommendedName>
    <alternativeName>
        <fullName evidence="15">Thrombin receptor</fullName>
    </alternativeName>
</protein>
<dbReference type="Pfam" id="PF00001">
    <property type="entry name" value="7tm_1"/>
    <property type="match status" value="1"/>
</dbReference>
<keyword evidence="10 18" id="KW-0472">Membrane</keyword>
<name>A0AAD1W7R6_PELCU</name>
<keyword evidence="7 18" id="KW-1133">Transmembrane helix</keyword>
<feature type="transmembrane region" description="Helical" evidence="18">
    <location>
        <begin position="324"/>
        <end position="341"/>
    </location>
</feature>
<dbReference type="PROSITE" id="PS51257">
    <property type="entry name" value="PROKAR_LIPOPROTEIN"/>
    <property type="match status" value="1"/>
</dbReference>
<evidence type="ECO:0000256" key="19">
    <source>
        <dbReference type="SAM" id="SignalP"/>
    </source>
</evidence>
<evidence type="ECO:0000256" key="6">
    <source>
        <dbReference type="ARBA" id="ARBA00022729"/>
    </source>
</evidence>
<evidence type="ECO:0000256" key="3">
    <source>
        <dbReference type="ARBA" id="ARBA00022475"/>
    </source>
</evidence>
<feature type="chain" id="PRO_5042075914" description="Proteinase-activated receptor 1" evidence="19">
    <location>
        <begin position="21"/>
        <end position="451"/>
    </location>
</feature>
<evidence type="ECO:0000256" key="12">
    <source>
        <dbReference type="ARBA" id="ARBA00023170"/>
    </source>
</evidence>
<evidence type="ECO:0000256" key="10">
    <source>
        <dbReference type="ARBA" id="ARBA00023136"/>
    </source>
</evidence>
<dbReference type="GO" id="GO:0007200">
    <property type="term" value="P:phospholipase C-activating G protein-coupled receptor signaling pathway"/>
    <property type="evidence" value="ECO:0007669"/>
    <property type="project" value="TreeGrafter"/>
</dbReference>
<keyword evidence="3" id="KW-1003">Cell membrane</keyword>
<evidence type="ECO:0000256" key="16">
    <source>
        <dbReference type="PIRSR" id="PIRSR603912-52"/>
    </source>
</evidence>
<dbReference type="Gene3D" id="1.20.1070.10">
    <property type="entry name" value="Rhodopsin 7-helix transmembrane proteins"/>
    <property type="match status" value="1"/>
</dbReference>
<sequence>MEFRPMVVLYLLGVICSCYPDQSNNGTHGDSSSLSDDLDIPYSFLLDKSYNYEEMYDSGEQQAETGQNGTDIFPHRYNGNHSGPGFRNRTKPYGLPGAVGFQGERFSWAKFKQGFPEYSDETVDNQNETVNHLVVNTGVNLYTVSKLGKFYLTSVWMIKFIPSVYTVVFIVALPLNIMAIIIFLAKMKVRKPAVVYMLNLAVADVLFASTLPFKIIYHFNGNNWIFGSVMCRFVTATFYYNMYCSILLITAISVDRFLGVVFPIQSLSWRTVRRSWVVCILIWAISIASTVSVFITEQMKNIAVLNIITCHDVVDLKRQDTFCFLFFFIPSIFTTISYIGIVRSLRSSTIGNALKRRQAVFLSLIVFCIFVICFGPTNVIFLSHYVNLLNGTVNDNLHFVSIMCVCVGSISCCLDPLLYYYVSPECQMYLYRLFCGKDGTSMSRTKALLQK</sequence>
<dbReference type="PANTHER" id="PTHR24232:SF20">
    <property type="entry name" value="PROTEINASE-ACTIVATED RECEPTOR 1"/>
    <property type="match status" value="1"/>
</dbReference>
<dbReference type="InterPro" id="IPR017452">
    <property type="entry name" value="GPCR_Rhodpsn_7TM"/>
</dbReference>
<dbReference type="GO" id="GO:0030194">
    <property type="term" value="P:positive regulation of blood coagulation"/>
    <property type="evidence" value="ECO:0007669"/>
    <property type="project" value="TreeGrafter"/>
</dbReference>
<dbReference type="GO" id="GO:0007596">
    <property type="term" value="P:blood coagulation"/>
    <property type="evidence" value="ECO:0007669"/>
    <property type="project" value="UniProtKB-KW"/>
</dbReference>
<accession>A0AAD1W7R6</accession>
<organism evidence="21 22">
    <name type="scientific">Pelobates cultripes</name>
    <name type="common">Western spadefoot toad</name>
    <dbReference type="NCBI Taxonomy" id="61616"/>
    <lineage>
        <taxon>Eukaryota</taxon>
        <taxon>Metazoa</taxon>
        <taxon>Chordata</taxon>
        <taxon>Craniata</taxon>
        <taxon>Vertebrata</taxon>
        <taxon>Euteleostomi</taxon>
        <taxon>Amphibia</taxon>
        <taxon>Batrachia</taxon>
        <taxon>Anura</taxon>
        <taxon>Pelobatoidea</taxon>
        <taxon>Pelobatidae</taxon>
        <taxon>Pelobates</taxon>
    </lineage>
</organism>
<keyword evidence="8 17" id="KW-0297">G-protein coupled receptor</keyword>
<evidence type="ECO:0000256" key="1">
    <source>
        <dbReference type="ARBA" id="ARBA00004651"/>
    </source>
</evidence>
<dbReference type="PANTHER" id="PTHR24232">
    <property type="entry name" value="G-PROTEIN COUPLED RECEPTOR"/>
    <property type="match status" value="1"/>
</dbReference>
<feature type="transmembrane region" description="Helical" evidence="18">
    <location>
        <begin position="361"/>
        <end position="386"/>
    </location>
</feature>
<comment type="similarity">
    <text evidence="17">Belongs to the G-protein coupled receptor 1 family.</text>
</comment>
<evidence type="ECO:0000256" key="14">
    <source>
        <dbReference type="ARBA" id="ARBA00023224"/>
    </source>
</evidence>
<keyword evidence="12 17" id="KW-0675">Receptor</keyword>
<evidence type="ECO:0000256" key="17">
    <source>
        <dbReference type="RuleBase" id="RU000688"/>
    </source>
</evidence>
<dbReference type="FunFam" id="1.20.1070.10:FF:000040">
    <property type="entry name" value="Coagulation factor 2 (thrombin) receptor"/>
    <property type="match status" value="1"/>
</dbReference>
<dbReference type="Proteomes" id="UP001295444">
    <property type="component" value="Chromosome 05"/>
</dbReference>
<dbReference type="InterPro" id="IPR003912">
    <property type="entry name" value="Protea_act_rcpt"/>
</dbReference>
<dbReference type="GO" id="GO:0035025">
    <property type="term" value="P:positive regulation of Rho protein signal transduction"/>
    <property type="evidence" value="ECO:0007669"/>
    <property type="project" value="TreeGrafter"/>
</dbReference>
<comment type="subcellular location">
    <subcellularLocation>
        <location evidence="1">Cell membrane</location>
        <topology evidence="1">Multi-pass membrane protein</topology>
    </subcellularLocation>
</comment>
<keyword evidence="5" id="KW-0356">Hemostasis</keyword>
<evidence type="ECO:0000256" key="9">
    <source>
        <dbReference type="ARBA" id="ARBA00023084"/>
    </source>
</evidence>
<keyword evidence="13" id="KW-0325">Glycoprotein</keyword>